<evidence type="ECO:0000313" key="2">
    <source>
        <dbReference type="EMBL" id="SDW64847.1"/>
    </source>
</evidence>
<feature type="chain" id="PRO_5011759407" evidence="1">
    <location>
        <begin position="25"/>
        <end position="253"/>
    </location>
</feature>
<feature type="signal peptide" evidence="1">
    <location>
        <begin position="1"/>
        <end position="24"/>
    </location>
</feature>
<gene>
    <name evidence="2" type="ORF">SAMN04487960_103376</name>
</gene>
<keyword evidence="1" id="KW-0732">Signal</keyword>
<protein>
    <submittedName>
        <fullName evidence="2">Uncharacterized protein</fullName>
    </submittedName>
</protein>
<reference evidence="2 3" key="1">
    <citation type="submission" date="2016-10" db="EMBL/GenBank/DDBJ databases">
        <authorList>
            <person name="de Groot N.N."/>
        </authorList>
    </citation>
    <scope>NUCLEOTIDE SEQUENCE [LARGE SCALE GENOMIC DNA]</scope>
    <source>
        <strain evidence="2 3">CGMCC 1.7059</strain>
    </source>
</reference>
<evidence type="ECO:0000313" key="3">
    <source>
        <dbReference type="Proteomes" id="UP000199675"/>
    </source>
</evidence>
<organism evidence="2 3">
    <name type="scientific">Marinobacter mobilis</name>
    <dbReference type="NCBI Taxonomy" id="488533"/>
    <lineage>
        <taxon>Bacteria</taxon>
        <taxon>Pseudomonadati</taxon>
        <taxon>Pseudomonadota</taxon>
        <taxon>Gammaproteobacteria</taxon>
        <taxon>Pseudomonadales</taxon>
        <taxon>Marinobacteraceae</taxon>
        <taxon>Marinobacter</taxon>
    </lineage>
</organism>
<dbReference type="AlphaFoldDB" id="A0A1H2V958"/>
<dbReference type="Proteomes" id="UP000199675">
    <property type="component" value="Unassembled WGS sequence"/>
</dbReference>
<dbReference type="RefSeq" id="WP_091812182.1">
    <property type="nucleotide sequence ID" value="NZ_FNNE01000003.1"/>
</dbReference>
<proteinExistence type="predicted"/>
<dbReference type="STRING" id="488533.SAMN04487960_103376"/>
<dbReference type="EMBL" id="FNNE01000003">
    <property type="protein sequence ID" value="SDW64847.1"/>
    <property type="molecule type" value="Genomic_DNA"/>
</dbReference>
<evidence type="ECO:0000256" key="1">
    <source>
        <dbReference type="SAM" id="SignalP"/>
    </source>
</evidence>
<sequence>MIQNPWLRLSVCALVLAIADTGHAQREQLSFVGEAFNDSGNLIYTEHHQLTGTCTDSRWRPEDQSVQYYWPGEATPFATKKLRYPEALTRPQVEFSLAELDASMTITTDDAGGALDIQWWSESRQIKQFLVPTKPDLVVDAGFDQLVRERWDELHNGASVEFRFLAPTRGTDFGFQLAPESPSQLDFPLVITVRPSGLITRFLVKPITLGYNDTGLLSYYSGLTNIPRNRDGDNYSAEILYTTTQRPPCPLIP</sequence>
<accession>A0A1H2V958</accession>
<keyword evidence="3" id="KW-1185">Reference proteome</keyword>
<dbReference type="OrthoDB" id="1491713at2"/>
<name>A0A1H2V958_9GAMM</name>